<reference evidence="5" key="1">
    <citation type="submission" date="2025-08" db="UniProtKB">
        <authorList>
            <consortium name="RefSeq"/>
        </authorList>
    </citation>
    <scope>IDENTIFICATION</scope>
</reference>
<evidence type="ECO:0000256" key="1">
    <source>
        <dbReference type="SAM" id="MobiDB-lite"/>
    </source>
</evidence>
<evidence type="ECO:0000313" key="4">
    <source>
        <dbReference type="Proteomes" id="UP001515500"/>
    </source>
</evidence>
<name>A0AB40CHH2_DIOCR</name>
<proteinExistence type="predicted"/>
<evidence type="ECO:0000259" key="2">
    <source>
        <dbReference type="PROSITE" id="PS51258"/>
    </source>
</evidence>
<dbReference type="AlphaFoldDB" id="A0AB40CHH2"/>
<dbReference type="PANTHER" id="PTHR31280">
    <property type="entry name" value="PROTEIN UNC-13 HOMOLOG"/>
    <property type="match status" value="1"/>
</dbReference>
<dbReference type="Pfam" id="PF25761">
    <property type="entry name" value="TPR_PATROL1"/>
    <property type="match status" value="1"/>
</dbReference>
<feature type="domain" description="MHD2" evidence="3">
    <location>
        <begin position="834"/>
        <end position="945"/>
    </location>
</feature>
<feature type="region of interest" description="Disordered" evidence="1">
    <location>
        <begin position="128"/>
        <end position="149"/>
    </location>
</feature>
<sequence length="1008" mass="111739">MGRHASVGSSISMSDADADFSDDKELEWPFGIIDSLRRSDLRETAYELFFMSCRSSPGFGGRSPLSFYPSSTSQDGGAATGDFSGSLLGPKGGTGMMVVTSRIKKSLGLKRSRASMMRPMSIGGGVVGGSGGGGGGGGGGSGANSPKVKRPMTSAEIMRQQMKVTEQSDHRLRKTLMRTLVGQTGRRAETIILPLELLRQLKPSEFSDAQEYHSWQRRQLKILEAGLLLHPSIPLDRLNSTAVRLREVFRSSELKPIDTGKNSDQMRLLCNGVLNLAWRSANGAPSEVCHWVDGFPINVHLYLALLQSIFDLRDETIVLDEVDELVELMKRTWSTLGLNRMIHNVCFTWVLFQQYVLTGQVEPDLMTATLAMLTDVANDAKRTEREPGYAKVLSTTLASMQTWAEKRLLDYHDNFDRTTVANLDNILALALTTSRIINNEDVSGIANSVFERDTAVDRYIRSSMRNAFTRILESGNGVDSMVVEVDEEPSEIIVQLAKDTEELALVEKDTFSPALKRWHPVPTALAVGTLHNCFGVILKQYLARVTSLTNELVRVLQSAAKLEKVLVQMVVEDSADCEDGGKGVVREMVPYEVDSVIMTLLKSWMDERMRIGKEFLARAKETESWIPKSKTEPFAQSAVDLMRLAKVTVDEFYEIPVSSREDLVMELADGLETLFQDYTAFVASCGSKQSYIPPLPPLTRCSQGSKFTKLWKKATPCSSSIANRPLNMGNGPIDGHHPRPSTSRGTQRLYIRINTLHFLLSHIHSLEKSLSFFSGRVRPSPSNRRLIPAHRFSLSCSAIQSAILHVSEVAAYRLIFLDSNHSFCDSLYVQDVANSRIRPALRILKQNLTLLVSVLTDRAQPVAVKEVMKASFEAFLMVLLAGGSERAFSISDYEMILEDFKNLKRVFCTTGEGLVAEEVVEQESEVVEGIVTLMGQPSERLVEEFSIAACESSGMGGLTGNGVKVPMPPTTGRWNRADPNTLLRVLCHRDDEISNSFLKRTFQLARRH</sequence>
<keyword evidence="4" id="KW-1185">Reference proteome</keyword>
<dbReference type="InterPro" id="IPR014770">
    <property type="entry name" value="Munc13_1"/>
</dbReference>
<evidence type="ECO:0000259" key="3">
    <source>
        <dbReference type="PROSITE" id="PS51259"/>
    </source>
</evidence>
<feature type="domain" description="MHD1" evidence="2">
    <location>
        <begin position="553"/>
        <end position="695"/>
    </location>
</feature>
<dbReference type="PANTHER" id="PTHR31280:SF1">
    <property type="entry name" value="OS03G0138600 PROTEIN"/>
    <property type="match status" value="1"/>
</dbReference>
<accession>A0AB40CHH2</accession>
<protein>
    <submittedName>
        <fullName evidence="5">LOW QUALITY PROTEIN: protein unc-13 homolog</fullName>
    </submittedName>
</protein>
<gene>
    <name evidence="5" type="primary">LOC120275544</name>
</gene>
<dbReference type="RefSeq" id="XP_039138095.1">
    <property type="nucleotide sequence ID" value="XM_039282161.1"/>
</dbReference>
<dbReference type="PROSITE" id="PS51259">
    <property type="entry name" value="MHD2"/>
    <property type="match status" value="1"/>
</dbReference>
<dbReference type="InterPro" id="IPR014772">
    <property type="entry name" value="Munc13_dom-2"/>
</dbReference>
<organism evidence="4 5">
    <name type="scientific">Dioscorea cayennensis subsp. rotundata</name>
    <name type="common">White Guinea yam</name>
    <name type="synonym">Dioscorea rotundata</name>
    <dbReference type="NCBI Taxonomy" id="55577"/>
    <lineage>
        <taxon>Eukaryota</taxon>
        <taxon>Viridiplantae</taxon>
        <taxon>Streptophyta</taxon>
        <taxon>Embryophyta</taxon>
        <taxon>Tracheophyta</taxon>
        <taxon>Spermatophyta</taxon>
        <taxon>Magnoliopsida</taxon>
        <taxon>Liliopsida</taxon>
        <taxon>Dioscoreales</taxon>
        <taxon>Dioscoreaceae</taxon>
        <taxon>Dioscorea</taxon>
    </lineage>
</organism>
<evidence type="ECO:0000313" key="5">
    <source>
        <dbReference type="RefSeq" id="XP_039138095.1"/>
    </source>
</evidence>
<dbReference type="InterPro" id="IPR008528">
    <property type="entry name" value="unc-13_homologue"/>
</dbReference>
<dbReference type="GeneID" id="120275544"/>
<feature type="compositionally biased region" description="Gly residues" evidence="1">
    <location>
        <begin position="128"/>
        <end position="142"/>
    </location>
</feature>
<dbReference type="Proteomes" id="UP001515500">
    <property type="component" value="Chromosome 14"/>
</dbReference>
<dbReference type="InterPro" id="IPR057984">
    <property type="entry name" value="PATROL1_C"/>
</dbReference>
<dbReference type="PROSITE" id="PS51258">
    <property type="entry name" value="MHD1"/>
    <property type="match status" value="1"/>
</dbReference>